<dbReference type="AlphaFoldDB" id="A0A1S3K0P7"/>
<dbReference type="FunCoup" id="A0A1S3K0P7">
    <property type="interactions" value="56"/>
</dbReference>
<accession>A0A1S3K0P7</accession>
<evidence type="ECO:0000313" key="2">
    <source>
        <dbReference type="Proteomes" id="UP000085678"/>
    </source>
</evidence>
<dbReference type="GeneID" id="106177848"/>
<keyword evidence="1" id="KW-0732">Signal</keyword>
<evidence type="ECO:0000256" key="1">
    <source>
        <dbReference type="SAM" id="SignalP"/>
    </source>
</evidence>
<feature type="chain" id="PRO_5010186253" evidence="1">
    <location>
        <begin position="25"/>
        <end position="116"/>
    </location>
</feature>
<gene>
    <name evidence="3" type="primary">LOC106177848</name>
</gene>
<dbReference type="OrthoDB" id="6513868at2759"/>
<reference evidence="3" key="1">
    <citation type="submission" date="2025-08" db="UniProtKB">
        <authorList>
            <consortium name="RefSeq"/>
        </authorList>
    </citation>
    <scope>IDENTIFICATION</scope>
    <source>
        <tissue evidence="3">Gonads</tissue>
    </source>
</reference>
<sequence length="116" mass="12608">MTGTLAAILVVACVMATIIQEAEAACCRKDRGWYCADCTKATPYCGYGSCNIFGCACKDGCRKSCNPTYQYERFLLDPVGCKCSKKRSMSDGSGGVIDLMDAVSDFDTDRGDYMRN</sequence>
<dbReference type="InParanoid" id="A0A1S3K0P7"/>
<dbReference type="RefSeq" id="XP_013416208.1">
    <property type="nucleotide sequence ID" value="XM_013560754.1"/>
</dbReference>
<dbReference type="KEGG" id="lak:106177848"/>
<proteinExistence type="predicted"/>
<name>A0A1S3K0P7_LINAN</name>
<keyword evidence="2" id="KW-1185">Reference proteome</keyword>
<evidence type="ECO:0000313" key="3">
    <source>
        <dbReference type="RefSeq" id="XP_013416208.1"/>
    </source>
</evidence>
<protein>
    <submittedName>
        <fullName evidence="3">Protein Diedel</fullName>
    </submittedName>
</protein>
<organism evidence="2 3">
    <name type="scientific">Lingula anatina</name>
    <name type="common">Brachiopod</name>
    <name type="synonym">Lingula unguis</name>
    <dbReference type="NCBI Taxonomy" id="7574"/>
    <lineage>
        <taxon>Eukaryota</taxon>
        <taxon>Metazoa</taxon>
        <taxon>Spiralia</taxon>
        <taxon>Lophotrochozoa</taxon>
        <taxon>Brachiopoda</taxon>
        <taxon>Linguliformea</taxon>
        <taxon>Lingulata</taxon>
        <taxon>Lingulida</taxon>
        <taxon>Linguloidea</taxon>
        <taxon>Lingulidae</taxon>
        <taxon>Lingula</taxon>
    </lineage>
</organism>
<dbReference type="Proteomes" id="UP000085678">
    <property type="component" value="Unplaced"/>
</dbReference>
<dbReference type="Gene3D" id="3.30.70.2800">
    <property type="match status" value="1"/>
</dbReference>
<feature type="signal peptide" evidence="1">
    <location>
        <begin position="1"/>
        <end position="24"/>
    </location>
</feature>